<accession>A0ABP6RYI2</accession>
<protein>
    <recommendedName>
        <fullName evidence="4">DUF3558 domain-containing protein</fullName>
    </recommendedName>
</protein>
<evidence type="ECO:0008006" key="4">
    <source>
        <dbReference type="Google" id="ProtNLM"/>
    </source>
</evidence>
<organism evidence="2 3">
    <name type="scientific">Saccharopolyspora gregorii</name>
    <dbReference type="NCBI Taxonomy" id="33914"/>
    <lineage>
        <taxon>Bacteria</taxon>
        <taxon>Bacillati</taxon>
        <taxon>Actinomycetota</taxon>
        <taxon>Actinomycetes</taxon>
        <taxon>Pseudonocardiales</taxon>
        <taxon>Pseudonocardiaceae</taxon>
        <taxon>Saccharopolyspora</taxon>
    </lineage>
</organism>
<dbReference type="RefSeq" id="WP_344930371.1">
    <property type="nucleotide sequence ID" value="NZ_BAAAYK010000038.1"/>
</dbReference>
<dbReference type="Pfam" id="PF12079">
    <property type="entry name" value="DUF3558"/>
    <property type="match status" value="1"/>
</dbReference>
<feature type="signal peptide" evidence="1">
    <location>
        <begin position="1"/>
        <end position="22"/>
    </location>
</feature>
<evidence type="ECO:0000313" key="3">
    <source>
        <dbReference type="Proteomes" id="UP001500483"/>
    </source>
</evidence>
<dbReference type="Proteomes" id="UP001500483">
    <property type="component" value="Unassembled WGS sequence"/>
</dbReference>
<keyword evidence="1" id="KW-0732">Signal</keyword>
<sequence>MLKRTIVLTASLLVLTGVSSCAVGGGGEQSPQAAPSEENVDPALAVKDPKDLKSVQDACQLLTSEQRTTLKIEGAPAPRDSEFKEPACEFDGSAFTTALDINTNAGGMTAAHERKDNFDNFEPTEVAGHPAVKVNFSDNLCNLAVGVSDTQSLHVYYALISGDSPEMEDTCGYASKIAAEAIKNIPPA</sequence>
<evidence type="ECO:0000313" key="2">
    <source>
        <dbReference type="EMBL" id="GAA3363378.1"/>
    </source>
</evidence>
<proteinExistence type="predicted"/>
<reference evidence="3" key="1">
    <citation type="journal article" date="2019" name="Int. J. Syst. Evol. Microbiol.">
        <title>The Global Catalogue of Microorganisms (GCM) 10K type strain sequencing project: providing services to taxonomists for standard genome sequencing and annotation.</title>
        <authorList>
            <consortium name="The Broad Institute Genomics Platform"/>
            <consortium name="The Broad Institute Genome Sequencing Center for Infectious Disease"/>
            <person name="Wu L."/>
            <person name="Ma J."/>
        </authorList>
    </citation>
    <scope>NUCLEOTIDE SEQUENCE [LARGE SCALE GENOMIC DNA]</scope>
    <source>
        <strain evidence="3">JCM 9687</strain>
    </source>
</reference>
<gene>
    <name evidence="2" type="ORF">GCM10020366_55050</name>
</gene>
<name>A0ABP6RYI2_9PSEU</name>
<dbReference type="InterPro" id="IPR024520">
    <property type="entry name" value="DUF3558"/>
</dbReference>
<comment type="caution">
    <text evidence="2">The sequence shown here is derived from an EMBL/GenBank/DDBJ whole genome shotgun (WGS) entry which is preliminary data.</text>
</comment>
<evidence type="ECO:0000256" key="1">
    <source>
        <dbReference type="SAM" id="SignalP"/>
    </source>
</evidence>
<feature type="chain" id="PRO_5045902681" description="DUF3558 domain-containing protein" evidence="1">
    <location>
        <begin position="23"/>
        <end position="188"/>
    </location>
</feature>
<dbReference type="PROSITE" id="PS51257">
    <property type="entry name" value="PROKAR_LIPOPROTEIN"/>
    <property type="match status" value="1"/>
</dbReference>
<dbReference type="EMBL" id="BAAAYK010000038">
    <property type="protein sequence ID" value="GAA3363378.1"/>
    <property type="molecule type" value="Genomic_DNA"/>
</dbReference>
<keyword evidence="3" id="KW-1185">Reference proteome</keyword>